<sequence length="80" mass="9110">MRSTQKLIELIKNGDAIAILAEDSLIEKFNDLLKYNLIDIVDDKIILTPKGENAMNMGLDNILAKLSLQEHRNFSENPKR</sequence>
<gene>
    <name evidence="1" type="ORF">SAMN05660413_03206</name>
</gene>
<evidence type="ECO:0000313" key="2">
    <source>
        <dbReference type="Proteomes" id="UP000199153"/>
    </source>
</evidence>
<accession>A0A1I5D6U4</accession>
<dbReference type="Proteomes" id="UP000199153">
    <property type="component" value="Unassembled WGS sequence"/>
</dbReference>
<name>A0A1I5D6U4_9FLAO</name>
<evidence type="ECO:0000313" key="1">
    <source>
        <dbReference type="EMBL" id="SFN94984.1"/>
    </source>
</evidence>
<keyword evidence="2" id="KW-1185">Reference proteome</keyword>
<dbReference type="EMBL" id="FOVL01000030">
    <property type="protein sequence ID" value="SFN94984.1"/>
    <property type="molecule type" value="Genomic_DNA"/>
</dbReference>
<dbReference type="AlphaFoldDB" id="A0A1I5D6U4"/>
<organism evidence="1 2">
    <name type="scientific">Salegentibacter flavus</name>
    <dbReference type="NCBI Taxonomy" id="287099"/>
    <lineage>
        <taxon>Bacteria</taxon>
        <taxon>Pseudomonadati</taxon>
        <taxon>Bacteroidota</taxon>
        <taxon>Flavobacteriia</taxon>
        <taxon>Flavobacteriales</taxon>
        <taxon>Flavobacteriaceae</taxon>
        <taxon>Salegentibacter</taxon>
    </lineage>
</organism>
<proteinExistence type="predicted"/>
<protein>
    <submittedName>
        <fullName evidence="1">Uncharacterized protein</fullName>
    </submittedName>
</protein>
<reference evidence="1 2" key="1">
    <citation type="submission" date="2016-10" db="EMBL/GenBank/DDBJ databases">
        <authorList>
            <person name="de Groot N.N."/>
        </authorList>
    </citation>
    <scope>NUCLEOTIDE SEQUENCE [LARGE SCALE GENOMIC DNA]</scope>
    <source>
        <strain evidence="1 2">DSM 17794</strain>
    </source>
</reference>
<dbReference type="RefSeq" id="WP_093411462.1">
    <property type="nucleotide sequence ID" value="NZ_FOVL01000030.1"/>
</dbReference>
<dbReference type="OrthoDB" id="9787782at2"/>